<feature type="region of interest" description="Disordered" evidence="9">
    <location>
        <begin position="380"/>
        <end position="414"/>
    </location>
</feature>
<dbReference type="GO" id="GO:0030479">
    <property type="term" value="C:actin cortical patch"/>
    <property type="evidence" value="ECO:0007669"/>
    <property type="project" value="TreeGrafter"/>
</dbReference>
<dbReference type="SUPFAM" id="SSF90096">
    <property type="entry name" value="Subunits of heterodimeric actin filament capping protein Capz"/>
    <property type="match status" value="1"/>
</dbReference>
<dbReference type="PROSITE" id="PS00231">
    <property type="entry name" value="F_ACTIN_CAPPING_BETA"/>
    <property type="match status" value="1"/>
</dbReference>
<dbReference type="Proteomes" id="UP001412239">
    <property type="component" value="Unassembled WGS sequence"/>
</dbReference>
<sequence length="414" mass="46559">MGIFSMLTCSSIPQTISSALLTKFHTIPAYSPTKLSESRWAAIDPDDRIIAPEERSRTMRDWTVLFCEIRFRSEVRSPSLSVGTAVVIIVEGEVGESDGCVEEWRCFDLRESYVQINGLGSDLLRRLNPKYTANNVNALINLVPDLTEDLLSSVDQPLQVQRCKKSGRDYLLCDYNRDGDSYRSPWSNEFDPPLTDGTLPSERVRRIEIAANDSFDVYRELYYEGGVSSVYFWNLDDGFAGVVLLKKCMHHSCCPVLARANFWAAVASDNESTGSWDSIHVFEATDRARISHYKLTSTVILNMINGDESLGEMDLSGNMTRQVEQDMPVEDDSSHIANIGKLVEDMELKMRNLLQEVYFGKAKDVVGDLRSRIPPLHLHSIDAHGSNPAGISSLTQQEKDRSVHQEMISSMSKR</sequence>
<dbReference type="GO" id="GO:0000902">
    <property type="term" value="P:cell morphogenesis"/>
    <property type="evidence" value="ECO:0007669"/>
    <property type="project" value="TreeGrafter"/>
</dbReference>
<dbReference type="PRINTS" id="PR00192">
    <property type="entry name" value="FACTINCAPB"/>
</dbReference>
<evidence type="ECO:0000256" key="1">
    <source>
        <dbReference type="ARBA" id="ARBA00004245"/>
    </source>
</evidence>
<accession>A0A292PNY8</accession>
<dbReference type="FunFam" id="1.20.58.570:FF:000001">
    <property type="entry name" value="F-actin-capping protein subunit beta"/>
    <property type="match status" value="1"/>
</dbReference>
<dbReference type="PANTHER" id="PTHR10619">
    <property type="entry name" value="F-ACTIN-CAPPING PROTEIN SUBUNIT BETA"/>
    <property type="match status" value="1"/>
</dbReference>
<comment type="subunit">
    <text evidence="8">Component of the F-actin capping complex, composed of a heterodimer of an alpha and a beta subunit.</text>
</comment>
<proteinExistence type="inferred from homology"/>
<dbReference type="InterPro" id="IPR042276">
    <property type="entry name" value="CapZ_alpha/beta_2"/>
</dbReference>
<evidence type="ECO:0000256" key="6">
    <source>
        <dbReference type="ARBA" id="ARBA00023203"/>
    </source>
</evidence>
<evidence type="ECO:0000256" key="8">
    <source>
        <dbReference type="ARBA" id="ARBA00044965"/>
    </source>
</evidence>
<organism evidence="10 11">
    <name type="scientific">Tuber aestivum</name>
    <name type="common">summer truffle</name>
    <dbReference type="NCBI Taxonomy" id="59557"/>
    <lineage>
        <taxon>Eukaryota</taxon>
        <taxon>Fungi</taxon>
        <taxon>Dikarya</taxon>
        <taxon>Ascomycota</taxon>
        <taxon>Pezizomycotina</taxon>
        <taxon>Pezizomycetes</taxon>
        <taxon>Pezizales</taxon>
        <taxon>Tuberaceae</taxon>
        <taxon>Tuber</taxon>
    </lineage>
</organism>
<evidence type="ECO:0000256" key="9">
    <source>
        <dbReference type="SAM" id="MobiDB-lite"/>
    </source>
</evidence>
<dbReference type="GO" id="GO:0030036">
    <property type="term" value="P:actin cytoskeleton organization"/>
    <property type="evidence" value="ECO:0007669"/>
    <property type="project" value="InterPro"/>
</dbReference>
<dbReference type="PANTHER" id="PTHR10619:SF0">
    <property type="entry name" value="F-ACTIN-CAPPING PROTEIN SUBUNIT BETA ISOFORMS 1 AND 2"/>
    <property type="match status" value="1"/>
</dbReference>
<name>A0A292PNY8_9PEZI</name>
<keyword evidence="6" id="KW-0009">Actin-binding</keyword>
<keyword evidence="4" id="KW-0117">Actin capping</keyword>
<dbReference type="InterPro" id="IPR043175">
    <property type="entry name" value="CAPZB_N"/>
</dbReference>
<dbReference type="GO" id="GO:0051015">
    <property type="term" value="F:actin filament binding"/>
    <property type="evidence" value="ECO:0007669"/>
    <property type="project" value="TreeGrafter"/>
</dbReference>
<dbReference type="AlphaFoldDB" id="A0A292PNY8"/>
<dbReference type="Pfam" id="PF01115">
    <property type="entry name" value="F_actin_cap_B"/>
    <property type="match status" value="1"/>
</dbReference>
<gene>
    <name evidence="10" type="ORF">GSTUAT00007685001</name>
</gene>
<dbReference type="EMBL" id="LN891143">
    <property type="protein sequence ID" value="CUS08207.1"/>
    <property type="molecule type" value="Genomic_DNA"/>
</dbReference>
<evidence type="ECO:0000256" key="2">
    <source>
        <dbReference type="ARBA" id="ARBA00006039"/>
    </source>
</evidence>
<evidence type="ECO:0000256" key="3">
    <source>
        <dbReference type="ARBA" id="ARBA00021859"/>
    </source>
</evidence>
<dbReference type="GO" id="GO:0008290">
    <property type="term" value="C:F-actin capping protein complex"/>
    <property type="evidence" value="ECO:0007669"/>
    <property type="project" value="InterPro"/>
</dbReference>
<keyword evidence="5" id="KW-0963">Cytoplasm</keyword>
<protein>
    <recommendedName>
        <fullName evidence="3">F-actin-capping protein subunit beta</fullName>
    </recommendedName>
</protein>
<dbReference type="Gene3D" id="3.90.1150.210">
    <property type="entry name" value="F-actin capping protein, beta subunit"/>
    <property type="match status" value="1"/>
</dbReference>
<comment type="similarity">
    <text evidence="2">Belongs to the F-actin-capping protein beta subunit family.</text>
</comment>
<evidence type="ECO:0000313" key="10">
    <source>
        <dbReference type="EMBL" id="CUS08207.1"/>
    </source>
</evidence>
<reference evidence="10" key="1">
    <citation type="submission" date="2015-10" db="EMBL/GenBank/DDBJ databases">
        <authorList>
            <person name="Regsiter A."/>
            <person name="william w."/>
        </authorList>
    </citation>
    <scope>NUCLEOTIDE SEQUENCE</scope>
    <source>
        <strain evidence="10">Montdore</strain>
    </source>
</reference>
<dbReference type="InterPro" id="IPR037282">
    <property type="entry name" value="CapZ_alpha/beta"/>
</dbReference>
<dbReference type="InterPro" id="IPR001698">
    <property type="entry name" value="CAPZB"/>
</dbReference>
<evidence type="ECO:0000256" key="7">
    <source>
        <dbReference type="ARBA" id="ARBA00023212"/>
    </source>
</evidence>
<comment type="subcellular location">
    <subcellularLocation>
        <location evidence="1">Cytoplasm</location>
        <location evidence="1">Cytoskeleton</location>
    </subcellularLocation>
</comment>
<evidence type="ECO:0000313" key="11">
    <source>
        <dbReference type="Proteomes" id="UP001412239"/>
    </source>
</evidence>
<evidence type="ECO:0000256" key="4">
    <source>
        <dbReference type="ARBA" id="ARBA00022467"/>
    </source>
</evidence>
<dbReference type="GO" id="GO:0051016">
    <property type="term" value="P:barbed-end actin filament capping"/>
    <property type="evidence" value="ECO:0007669"/>
    <property type="project" value="InterPro"/>
</dbReference>
<keyword evidence="11" id="KW-1185">Reference proteome</keyword>
<dbReference type="Gene3D" id="1.20.58.570">
    <property type="match status" value="1"/>
</dbReference>
<evidence type="ECO:0000256" key="5">
    <source>
        <dbReference type="ARBA" id="ARBA00022490"/>
    </source>
</evidence>
<dbReference type="InterPro" id="IPR019771">
    <property type="entry name" value="F-actin_capping_bsu_CS"/>
</dbReference>
<keyword evidence="7" id="KW-0206">Cytoskeleton</keyword>